<dbReference type="RefSeq" id="WP_353948911.1">
    <property type="nucleotide sequence ID" value="NZ_CP159510.1"/>
</dbReference>
<feature type="transmembrane region" description="Helical" evidence="1">
    <location>
        <begin position="54"/>
        <end position="72"/>
    </location>
</feature>
<keyword evidence="1" id="KW-0812">Transmembrane</keyword>
<dbReference type="EMBL" id="CP159510">
    <property type="protein sequence ID" value="XCJ17807.1"/>
    <property type="molecule type" value="Genomic_DNA"/>
</dbReference>
<gene>
    <name evidence="2" type="ORF">ABNN70_04835</name>
</gene>
<keyword evidence="1" id="KW-0472">Membrane</keyword>
<organism evidence="2">
    <name type="scientific">Sporolactobacillus sp. Y61</name>
    <dbReference type="NCBI Taxonomy" id="3160863"/>
    <lineage>
        <taxon>Bacteria</taxon>
        <taxon>Bacillati</taxon>
        <taxon>Bacillota</taxon>
        <taxon>Bacilli</taxon>
        <taxon>Bacillales</taxon>
        <taxon>Sporolactobacillaceae</taxon>
        <taxon>Sporolactobacillus</taxon>
    </lineage>
</organism>
<accession>A0AAU8IHV6</accession>
<proteinExistence type="predicted"/>
<keyword evidence="1" id="KW-1133">Transmembrane helix</keyword>
<reference evidence="2" key="1">
    <citation type="submission" date="2024-06" db="EMBL/GenBank/DDBJ databases">
        <authorList>
            <person name="Fan A."/>
            <person name="Zhang F.Y."/>
            <person name="Zhang L."/>
        </authorList>
    </citation>
    <scope>NUCLEOTIDE SEQUENCE</scope>
    <source>
        <strain evidence="2">Y61</strain>
    </source>
</reference>
<sequence length="101" mass="11449">MLVAGLFICTLAAAYLIFFGLVIWKKEELQLLTFFNEKQFHGDRHKLARAAGRFFILTGILACLLPFSLHFIHVLTGVVFAFVVIGGIAVLIFYYHKWNSA</sequence>
<dbReference type="AlphaFoldDB" id="A0AAU8IHV6"/>
<evidence type="ECO:0000313" key="2">
    <source>
        <dbReference type="EMBL" id="XCJ17807.1"/>
    </source>
</evidence>
<dbReference type="Pfam" id="PF12650">
    <property type="entry name" value="DUF3784"/>
    <property type="match status" value="1"/>
</dbReference>
<name>A0AAU8IHV6_9BACL</name>
<feature type="transmembrane region" description="Helical" evidence="1">
    <location>
        <begin position="78"/>
        <end position="95"/>
    </location>
</feature>
<dbReference type="InterPro" id="IPR017259">
    <property type="entry name" value="UCP037672"/>
</dbReference>
<evidence type="ECO:0000256" key="1">
    <source>
        <dbReference type="SAM" id="Phobius"/>
    </source>
</evidence>
<evidence type="ECO:0008006" key="3">
    <source>
        <dbReference type="Google" id="ProtNLM"/>
    </source>
</evidence>
<protein>
    <recommendedName>
        <fullName evidence="3">DUF3784 domain-containing protein</fullName>
    </recommendedName>
</protein>
<feature type="transmembrane region" description="Helical" evidence="1">
    <location>
        <begin position="6"/>
        <end position="24"/>
    </location>
</feature>